<dbReference type="InterPro" id="IPR002347">
    <property type="entry name" value="SDR_fam"/>
</dbReference>
<dbReference type="PROSITE" id="PS00061">
    <property type="entry name" value="ADH_SHORT"/>
    <property type="match status" value="1"/>
</dbReference>
<accession>A0A518BCG1</accession>
<sequence>MRLKDKVIVVTGSTTGIGEAIARRFSQEGAKIVVHGRDQERAQKVANDIGSTAVHVDDLADPEAGQRLVATALESHGRIDGIVNNAAYVVRSTLDSTDVELFDRVMAINVRAPMLLLKAAHEELKKSSGAVLNIGSINAYCGEPNLLAYSISKGGLMTLSRNLADCLCLEGIRVNHFNVGWVLTPNEYHYKIADGLSEDWPEKVPRSVAPAGRLIKPEEVAAAAVYWISEESRPFNGTVLELEQYPIVGRNPLKEEND</sequence>
<organism evidence="3 4">
    <name type="scientific">Kolteria novifilia</name>
    <dbReference type="NCBI Taxonomy" id="2527975"/>
    <lineage>
        <taxon>Bacteria</taxon>
        <taxon>Pseudomonadati</taxon>
        <taxon>Planctomycetota</taxon>
        <taxon>Planctomycetia</taxon>
        <taxon>Kolteriales</taxon>
        <taxon>Kolteriaceae</taxon>
        <taxon>Kolteria</taxon>
    </lineage>
</organism>
<dbReference type="InterPro" id="IPR036291">
    <property type="entry name" value="NAD(P)-bd_dom_sf"/>
</dbReference>
<dbReference type="Gene3D" id="3.40.50.720">
    <property type="entry name" value="NAD(P)-binding Rossmann-like Domain"/>
    <property type="match status" value="1"/>
</dbReference>
<gene>
    <name evidence="3" type="primary">ycdF_3</name>
    <name evidence="3" type="ORF">Pan216_54730</name>
</gene>
<dbReference type="OrthoDB" id="9803333at2"/>
<dbReference type="SUPFAM" id="SSF51735">
    <property type="entry name" value="NAD(P)-binding Rossmann-fold domains"/>
    <property type="match status" value="1"/>
</dbReference>
<dbReference type="PRINTS" id="PR00081">
    <property type="entry name" value="GDHRDH"/>
</dbReference>
<protein>
    <submittedName>
        <fullName evidence="3">Glucose 1-dehydrogenase 2</fullName>
        <ecNumber evidence="3">1.1.1.47</ecNumber>
    </submittedName>
</protein>
<dbReference type="Pfam" id="PF13561">
    <property type="entry name" value="adh_short_C2"/>
    <property type="match status" value="1"/>
</dbReference>
<dbReference type="AlphaFoldDB" id="A0A518BCG1"/>
<name>A0A518BCG1_9BACT</name>
<evidence type="ECO:0000259" key="2">
    <source>
        <dbReference type="SMART" id="SM00822"/>
    </source>
</evidence>
<dbReference type="GO" id="GO:0047936">
    <property type="term" value="F:glucose 1-dehydrogenase [NAD(P)+] activity"/>
    <property type="evidence" value="ECO:0007669"/>
    <property type="project" value="UniProtKB-EC"/>
</dbReference>
<dbReference type="InterPro" id="IPR057326">
    <property type="entry name" value="KR_dom"/>
</dbReference>
<keyword evidence="3" id="KW-0560">Oxidoreductase</keyword>
<dbReference type="RefSeq" id="WP_145262884.1">
    <property type="nucleotide sequence ID" value="NZ_CP036279.1"/>
</dbReference>
<evidence type="ECO:0000313" key="3">
    <source>
        <dbReference type="EMBL" id="QDU64583.1"/>
    </source>
</evidence>
<dbReference type="PANTHER" id="PTHR43975">
    <property type="entry name" value="ZGC:101858"/>
    <property type="match status" value="1"/>
</dbReference>
<reference evidence="3 4" key="1">
    <citation type="submission" date="2019-02" db="EMBL/GenBank/DDBJ databases">
        <title>Deep-cultivation of Planctomycetes and their phenomic and genomic characterization uncovers novel biology.</title>
        <authorList>
            <person name="Wiegand S."/>
            <person name="Jogler M."/>
            <person name="Boedeker C."/>
            <person name="Pinto D."/>
            <person name="Vollmers J."/>
            <person name="Rivas-Marin E."/>
            <person name="Kohn T."/>
            <person name="Peeters S.H."/>
            <person name="Heuer A."/>
            <person name="Rast P."/>
            <person name="Oberbeckmann S."/>
            <person name="Bunk B."/>
            <person name="Jeske O."/>
            <person name="Meyerdierks A."/>
            <person name="Storesund J.E."/>
            <person name="Kallscheuer N."/>
            <person name="Luecker S."/>
            <person name="Lage O.M."/>
            <person name="Pohl T."/>
            <person name="Merkel B.J."/>
            <person name="Hornburger P."/>
            <person name="Mueller R.-W."/>
            <person name="Bruemmer F."/>
            <person name="Labrenz M."/>
            <person name="Spormann A.M."/>
            <person name="Op den Camp H."/>
            <person name="Overmann J."/>
            <person name="Amann R."/>
            <person name="Jetten M.S.M."/>
            <person name="Mascher T."/>
            <person name="Medema M.H."/>
            <person name="Devos D.P."/>
            <person name="Kaster A.-K."/>
            <person name="Ovreas L."/>
            <person name="Rohde M."/>
            <person name="Galperin M.Y."/>
            <person name="Jogler C."/>
        </authorList>
    </citation>
    <scope>NUCLEOTIDE SEQUENCE [LARGE SCALE GENOMIC DNA]</scope>
    <source>
        <strain evidence="3 4">Pan216</strain>
    </source>
</reference>
<dbReference type="EMBL" id="CP036279">
    <property type="protein sequence ID" value="QDU64583.1"/>
    <property type="molecule type" value="Genomic_DNA"/>
</dbReference>
<feature type="domain" description="Ketoreductase" evidence="2">
    <location>
        <begin position="6"/>
        <end position="157"/>
    </location>
</feature>
<dbReference type="CDD" id="cd05233">
    <property type="entry name" value="SDR_c"/>
    <property type="match status" value="1"/>
</dbReference>
<comment type="similarity">
    <text evidence="1">Belongs to the short-chain dehydrogenases/reductases (SDR) family.</text>
</comment>
<dbReference type="KEGG" id="knv:Pan216_54730"/>
<evidence type="ECO:0000256" key="1">
    <source>
        <dbReference type="ARBA" id="ARBA00006484"/>
    </source>
</evidence>
<dbReference type="EC" id="1.1.1.47" evidence="3"/>
<evidence type="ECO:0000313" key="4">
    <source>
        <dbReference type="Proteomes" id="UP000317093"/>
    </source>
</evidence>
<dbReference type="PRINTS" id="PR00080">
    <property type="entry name" value="SDRFAMILY"/>
</dbReference>
<dbReference type="FunFam" id="3.40.50.720:FF:000084">
    <property type="entry name" value="Short-chain dehydrogenase reductase"/>
    <property type="match status" value="1"/>
</dbReference>
<proteinExistence type="inferred from homology"/>
<dbReference type="SMART" id="SM00822">
    <property type="entry name" value="PKS_KR"/>
    <property type="match status" value="1"/>
</dbReference>
<dbReference type="InterPro" id="IPR020904">
    <property type="entry name" value="Sc_DH/Rdtase_CS"/>
</dbReference>
<keyword evidence="4" id="KW-1185">Reference proteome</keyword>
<dbReference type="PANTHER" id="PTHR43975:SF2">
    <property type="entry name" value="EG:BACR7A4.14 PROTEIN-RELATED"/>
    <property type="match status" value="1"/>
</dbReference>
<dbReference type="Proteomes" id="UP000317093">
    <property type="component" value="Chromosome"/>
</dbReference>